<evidence type="ECO:0000256" key="1">
    <source>
        <dbReference type="ARBA" id="ARBA00001974"/>
    </source>
</evidence>
<comment type="catalytic activity">
    <reaction evidence="10">
        <text>ubiquinone-10 + hydrogen sulfide + glutathione + H(+) = S-sulfanylglutathione + ubiquinol-10</text>
        <dbReference type="Rhea" id="RHEA:62608"/>
        <dbReference type="ChEBI" id="CHEBI:15378"/>
        <dbReference type="ChEBI" id="CHEBI:29919"/>
        <dbReference type="ChEBI" id="CHEBI:46245"/>
        <dbReference type="ChEBI" id="CHEBI:57925"/>
        <dbReference type="ChEBI" id="CHEBI:58905"/>
        <dbReference type="ChEBI" id="CHEBI:64183"/>
    </reaction>
    <physiologicalReaction direction="left-to-right" evidence="10">
        <dbReference type="Rhea" id="RHEA:62609"/>
    </physiologicalReaction>
</comment>
<dbReference type="FunFam" id="3.50.50.60:FF:000034">
    <property type="entry name" value="sulfide:quinone oxidoreductase, mitochondrial"/>
    <property type="match status" value="1"/>
</dbReference>
<keyword evidence="4" id="KW-0874">Quinone</keyword>
<evidence type="ECO:0000256" key="7">
    <source>
        <dbReference type="ARBA" id="ARBA00023002"/>
    </source>
</evidence>
<evidence type="ECO:0000256" key="4">
    <source>
        <dbReference type="ARBA" id="ARBA00022719"/>
    </source>
</evidence>
<evidence type="ECO:0000259" key="17">
    <source>
        <dbReference type="Pfam" id="PF07992"/>
    </source>
</evidence>
<evidence type="ECO:0000256" key="11">
    <source>
        <dbReference type="ARBA" id="ARBA00052986"/>
    </source>
</evidence>
<keyword evidence="19" id="KW-1185">Reference proteome</keyword>
<dbReference type="GO" id="GO:0070221">
    <property type="term" value="P:sulfide oxidation, using sulfide:quinone oxidoreductase"/>
    <property type="evidence" value="ECO:0007669"/>
    <property type="project" value="TreeGrafter"/>
</dbReference>
<dbReference type="EnsemblMetazoa" id="XM_003382785.3">
    <property type="protein sequence ID" value="XP_003382833.1"/>
    <property type="gene ID" value="LOC100642085"/>
</dbReference>
<evidence type="ECO:0000256" key="2">
    <source>
        <dbReference type="ARBA" id="ARBA00004173"/>
    </source>
</evidence>
<dbReference type="SUPFAM" id="SSF51905">
    <property type="entry name" value="FAD/NAD(P)-binding domain"/>
    <property type="match status" value="1"/>
</dbReference>
<dbReference type="PANTHER" id="PTHR10632:SF2">
    <property type="entry name" value="SULFIDE:QUINONE OXIDOREDUCTASE, MITOCHONDRIAL"/>
    <property type="match status" value="1"/>
</dbReference>
<proteinExistence type="inferred from homology"/>
<feature type="domain" description="FAD/NAD(P)-binding" evidence="17">
    <location>
        <begin position="21"/>
        <end position="133"/>
    </location>
</feature>
<evidence type="ECO:0000256" key="15">
    <source>
        <dbReference type="ARBA" id="ARBA00070160"/>
    </source>
</evidence>
<evidence type="ECO:0000256" key="9">
    <source>
        <dbReference type="ARBA" id="ARBA00051038"/>
    </source>
</evidence>
<dbReference type="InterPro" id="IPR023753">
    <property type="entry name" value="FAD/NAD-binding_dom"/>
</dbReference>
<dbReference type="AlphaFoldDB" id="A0A1X7VSG7"/>
<keyword evidence="3" id="KW-0285">Flavoprotein</keyword>
<dbReference type="OrthoDB" id="5376590at2759"/>
<evidence type="ECO:0000256" key="14">
    <source>
        <dbReference type="ARBA" id="ARBA00066447"/>
    </source>
</evidence>
<keyword evidence="8" id="KW-0496">Mitochondrion</keyword>
<keyword evidence="7" id="KW-0560">Oxidoreductase</keyword>
<evidence type="ECO:0000256" key="3">
    <source>
        <dbReference type="ARBA" id="ARBA00022630"/>
    </source>
</evidence>
<dbReference type="GO" id="GO:0106436">
    <property type="term" value="F:glutathione-dependent sulfide quinone oxidoreductase activity"/>
    <property type="evidence" value="ECO:0007669"/>
    <property type="project" value="UniProtKB-EC"/>
</dbReference>
<dbReference type="Proteomes" id="UP000007879">
    <property type="component" value="Unassembled WGS sequence"/>
</dbReference>
<name>A0A1X7VSG7_AMPQE</name>
<dbReference type="GO" id="GO:0070224">
    <property type="term" value="F:sulfide:quinone oxidoreductase activity"/>
    <property type="evidence" value="ECO:0007669"/>
    <property type="project" value="TreeGrafter"/>
</dbReference>
<evidence type="ECO:0000313" key="18">
    <source>
        <dbReference type="EnsemblMetazoa" id="Aqu2.1.43321_001"/>
    </source>
</evidence>
<dbReference type="OMA" id="ERYSMFI"/>
<dbReference type="PANTHER" id="PTHR10632">
    <property type="entry name" value="SULFIDE:QUINONE OXIDOREDUCTASE"/>
    <property type="match status" value="1"/>
</dbReference>
<reference evidence="18" key="2">
    <citation type="submission" date="2017-05" db="UniProtKB">
        <authorList>
            <consortium name="EnsemblMetazoa"/>
        </authorList>
    </citation>
    <scope>IDENTIFICATION</scope>
</reference>
<evidence type="ECO:0000256" key="5">
    <source>
        <dbReference type="ARBA" id="ARBA00022827"/>
    </source>
</evidence>
<dbReference type="GO" id="GO:0005739">
    <property type="term" value="C:mitochondrion"/>
    <property type="evidence" value="ECO:0007669"/>
    <property type="project" value="UniProtKB-SubCell"/>
</dbReference>
<sequence length="431" mass="47729">MNSFVCKRLAHSAAAGVRSHQFVVCGGGTGGLAVASSLARRFGKDKVAVIEPSDVHYYQPMWTMVGAGIKTLEQSRRPMADVMPQNAAWYKTAVTEFEPSKSAVHTQDGTTIKYDYLIVGLGLKVDFDRIKGLTEALEMPSSGVSSNYSSDSVTKTYEYLNSFKGGEAIFTFPPLPIKCPGAPQKIMYLAEELFKRNNVRDKTRITYNSAIGVIFGVKKYANELLKVISRKGIDVNFQHNLVEIIPERKEAIFEVLKEGHEGERKTFSFDFMHATPPMGPLDVIKESPLADGAGWLDVNPQTMQHKKFENVFGIGDCTNVPTSKTAAACAAESAVLKKNLFKVMKGQNPDSEYDGYTSCPLVTGYNTCILAEFDYTGTPLETFPFDQGKERQTMYYLKADILPEVYWHGLIKGLWGGPKPFRKAMKLGLSK</sequence>
<comment type="cofactor">
    <cofactor evidence="1">
        <name>FAD</name>
        <dbReference type="ChEBI" id="CHEBI:57692"/>
    </cofactor>
</comment>
<dbReference type="STRING" id="400682.A0A1X7VSG7"/>
<comment type="catalytic activity">
    <reaction evidence="11">
        <text>a quinone + hydrogen sulfide + glutathione + H(+) = S-sulfanylglutathione + a quinol</text>
        <dbReference type="Rhea" id="RHEA:55156"/>
        <dbReference type="ChEBI" id="CHEBI:15378"/>
        <dbReference type="ChEBI" id="CHEBI:24646"/>
        <dbReference type="ChEBI" id="CHEBI:29919"/>
        <dbReference type="ChEBI" id="CHEBI:57925"/>
        <dbReference type="ChEBI" id="CHEBI:58905"/>
        <dbReference type="ChEBI" id="CHEBI:132124"/>
        <dbReference type="EC" id="1.8.5.8"/>
    </reaction>
    <physiologicalReaction direction="left-to-right" evidence="11">
        <dbReference type="Rhea" id="RHEA:55157"/>
    </physiologicalReaction>
</comment>
<gene>
    <name evidence="18" type="primary">100642085</name>
</gene>
<dbReference type="eggNOG" id="KOG3851">
    <property type="taxonomic scope" value="Eukaryota"/>
</dbReference>
<keyword evidence="5" id="KW-0274">FAD</keyword>
<dbReference type="InterPro" id="IPR036188">
    <property type="entry name" value="FAD/NAD-bd_sf"/>
</dbReference>
<evidence type="ECO:0000256" key="8">
    <source>
        <dbReference type="ARBA" id="ARBA00023128"/>
    </source>
</evidence>
<organism evidence="18">
    <name type="scientific">Amphimedon queenslandica</name>
    <name type="common">Sponge</name>
    <dbReference type="NCBI Taxonomy" id="400682"/>
    <lineage>
        <taxon>Eukaryota</taxon>
        <taxon>Metazoa</taxon>
        <taxon>Porifera</taxon>
        <taxon>Demospongiae</taxon>
        <taxon>Heteroscleromorpha</taxon>
        <taxon>Haplosclerida</taxon>
        <taxon>Niphatidae</taxon>
        <taxon>Amphimedon</taxon>
    </lineage>
</organism>
<dbReference type="GO" id="GO:0071949">
    <property type="term" value="F:FAD binding"/>
    <property type="evidence" value="ECO:0007669"/>
    <property type="project" value="TreeGrafter"/>
</dbReference>
<reference evidence="19" key="1">
    <citation type="journal article" date="2010" name="Nature">
        <title>The Amphimedon queenslandica genome and the evolution of animal complexity.</title>
        <authorList>
            <person name="Srivastava M."/>
            <person name="Simakov O."/>
            <person name="Chapman J."/>
            <person name="Fahey B."/>
            <person name="Gauthier M.E."/>
            <person name="Mitros T."/>
            <person name="Richards G.S."/>
            <person name="Conaco C."/>
            <person name="Dacre M."/>
            <person name="Hellsten U."/>
            <person name="Larroux C."/>
            <person name="Putnam N.H."/>
            <person name="Stanke M."/>
            <person name="Adamska M."/>
            <person name="Darling A."/>
            <person name="Degnan S.M."/>
            <person name="Oakley T.H."/>
            <person name="Plachetzki D.C."/>
            <person name="Zhai Y."/>
            <person name="Adamski M."/>
            <person name="Calcino A."/>
            <person name="Cummins S.F."/>
            <person name="Goodstein D.M."/>
            <person name="Harris C."/>
            <person name="Jackson D.J."/>
            <person name="Leys S.P."/>
            <person name="Shu S."/>
            <person name="Woodcroft B.J."/>
            <person name="Vervoort M."/>
            <person name="Kosik K.S."/>
            <person name="Manning G."/>
            <person name="Degnan B.M."/>
            <person name="Rokhsar D.S."/>
        </authorList>
    </citation>
    <scope>NUCLEOTIDE SEQUENCE [LARGE SCALE GENOMIC DNA]</scope>
</reference>
<dbReference type="EnsemblMetazoa" id="Aqu2.1.43321_001">
    <property type="protein sequence ID" value="Aqu2.1.43321_001"/>
    <property type="gene ID" value="Aqu2.1.43321"/>
</dbReference>
<comment type="similarity">
    <text evidence="13">Belongs to the SQRD family.</text>
</comment>
<evidence type="ECO:0000256" key="10">
    <source>
        <dbReference type="ARBA" id="ARBA00052810"/>
    </source>
</evidence>
<evidence type="ECO:0000256" key="16">
    <source>
        <dbReference type="ARBA" id="ARBA00082958"/>
    </source>
</evidence>
<dbReference type="KEGG" id="aqu:100642085"/>
<comment type="function">
    <text evidence="12">Catalyzes the oxidation of hydrogen sulfide with the help of a quinone, such as ubiquinone-10, giving rise to thiosulfate and ultimately to sulfane (molecular sulfur) atoms. Requires an additional electron acceptor; can use sulfite, sulfide or cyanide (in vitro). It is believed the in vivo electron acceptor is glutathione.</text>
</comment>
<dbReference type="InterPro" id="IPR015904">
    <property type="entry name" value="Sulphide_quinone_reductase"/>
</dbReference>
<evidence type="ECO:0000256" key="6">
    <source>
        <dbReference type="ARBA" id="ARBA00022946"/>
    </source>
</evidence>
<dbReference type="Pfam" id="PF07992">
    <property type="entry name" value="Pyr_redox_2"/>
    <property type="match status" value="1"/>
</dbReference>
<evidence type="ECO:0000256" key="13">
    <source>
        <dbReference type="ARBA" id="ARBA00060891"/>
    </source>
</evidence>
<dbReference type="EC" id="1.8.5.8" evidence="14"/>
<comment type="subcellular location">
    <subcellularLocation>
        <location evidence="2">Mitochondrion</location>
    </subcellularLocation>
</comment>
<keyword evidence="6" id="KW-0809">Transit peptide</keyword>
<comment type="catalytic activity">
    <reaction evidence="9">
        <text>ubiquinone-10 + hydrogen sulfide + sulfite + 2 H(+) = ubiquinol-10 + thiosulfate</text>
        <dbReference type="Rhea" id="RHEA:38359"/>
        <dbReference type="ChEBI" id="CHEBI:15378"/>
        <dbReference type="ChEBI" id="CHEBI:17359"/>
        <dbReference type="ChEBI" id="CHEBI:29919"/>
        <dbReference type="ChEBI" id="CHEBI:33542"/>
        <dbReference type="ChEBI" id="CHEBI:46245"/>
        <dbReference type="ChEBI" id="CHEBI:64183"/>
    </reaction>
    <physiologicalReaction direction="left-to-right" evidence="9">
        <dbReference type="Rhea" id="RHEA:38360"/>
    </physiologicalReaction>
</comment>
<dbReference type="Gene3D" id="3.50.50.60">
    <property type="entry name" value="FAD/NAD(P)-binding domain"/>
    <property type="match status" value="2"/>
</dbReference>
<accession>A0A1X7VSG7</accession>
<dbReference type="GO" id="GO:0048038">
    <property type="term" value="F:quinone binding"/>
    <property type="evidence" value="ECO:0007669"/>
    <property type="project" value="UniProtKB-KW"/>
</dbReference>
<protein>
    <recommendedName>
        <fullName evidence="15">Sulfide:quinone oxidoreductase, mitochondrial</fullName>
        <ecNumber evidence="14">1.8.5.8</ecNumber>
    </recommendedName>
    <alternativeName>
        <fullName evidence="16">Sulfide quinone oxidoreductase</fullName>
    </alternativeName>
</protein>
<dbReference type="InParanoid" id="A0A1X7VSG7"/>
<evidence type="ECO:0000313" key="19">
    <source>
        <dbReference type="Proteomes" id="UP000007879"/>
    </source>
</evidence>
<evidence type="ECO:0000256" key="12">
    <source>
        <dbReference type="ARBA" id="ARBA00059167"/>
    </source>
</evidence>